<dbReference type="InterPro" id="IPR010920">
    <property type="entry name" value="LSM_dom_sf"/>
</dbReference>
<evidence type="ECO:0000259" key="4">
    <source>
        <dbReference type="PROSITE" id="PS50822"/>
    </source>
</evidence>
<dbReference type="Pfam" id="PF08699">
    <property type="entry name" value="ArgoL1"/>
    <property type="match status" value="1"/>
</dbReference>
<feature type="region of interest" description="Disordered" evidence="2">
    <location>
        <begin position="103"/>
        <end position="191"/>
    </location>
</feature>
<feature type="compositionally biased region" description="Low complexity" evidence="2">
    <location>
        <begin position="1075"/>
        <end position="1091"/>
    </location>
</feature>
<dbReference type="SUPFAM" id="SSF50182">
    <property type="entry name" value="Sm-like ribonucleoproteins"/>
    <property type="match status" value="1"/>
</dbReference>
<feature type="compositionally biased region" description="Pro residues" evidence="2">
    <location>
        <begin position="106"/>
        <end position="117"/>
    </location>
</feature>
<dbReference type="GO" id="GO:0003723">
    <property type="term" value="F:RNA binding"/>
    <property type="evidence" value="ECO:0007669"/>
    <property type="project" value="InterPro"/>
</dbReference>
<dbReference type="InterPro" id="IPR036397">
    <property type="entry name" value="RNaseH_sf"/>
</dbReference>
<dbReference type="InterPro" id="IPR032473">
    <property type="entry name" value="Argonaute_Mid_dom"/>
</dbReference>
<feature type="compositionally biased region" description="Low complexity" evidence="2">
    <location>
        <begin position="152"/>
        <end position="165"/>
    </location>
</feature>
<dbReference type="Gene3D" id="2.170.260.10">
    <property type="entry name" value="paz domain"/>
    <property type="match status" value="1"/>
</dbReference>
<dbReference type="Gene3D" id="2.30.30.100">
    <property type="match status" value="1"/>
</dbReference>
<dbReference type="AlphaFoldDB" id="A0A1D2A7U7"/>
<dbReference type="PANTHER" id="PTHR22891">
    <property type="entry name" value="EUKARYOTIC TRANSLATION INITIATION FACTOR 2C"/>
    <property type="match status" value="1"/>
</dbReference>
<dbReference type="Pfam" id="PF16487">
    <property type="entry name" value="ArgoMid"/>
    <property type="match status" value="1"/>
</dbReference>
<dbReference type="Pfam" id="PF02171">
    <property type="entry name" value="Piwi"/>
    <property type="match status" value="1"/>
</dbReference>
<accession>A0A1D2A7U7</accession>
<evidence type="ECO:0000256" key="1">
    <source>
        <dbReference type="ARBA" id="ARBA00008201"/>
    </source>
</evidence>
<reference evidence="5" key="1">
    <citation type="submission" date="2015-08" db="EMBL/GenBank/DDBJ databases">
        <authorList>
            <person name="Babu N.S."/>
            <person name="Beckwith C.J."/>
            <person name="Beseler K.G."/>
            <person name="Brison A."/>
            <person name="Carone J.V."/>
            <person name="Caskin T.P."/>
            <person name="Diamond M."/>
            <person name="Durham M.E."/>
            <person name="Foxe J.M."/>
            <person name="Go M."/>
            <person name="Henderson B.A."/>
            <person name="Jones I.B."/>
            <person name="McGettigan J.A."/>
            <person name="Micheletti S.J."/>
            <person name="Nasrallah M.E."/>
            <person name="Ortiz D."/>
            <person name="Piller C.R."/>
            <person name="Privatt S.R."/>
            <person name="Schneider S.L."/>
            <person name="Sharp S."/>
            <person name="Smith T.C."/>
            <person name="Stanton J.D."/>
            <person name="Ullery H.E."/>
            <person name="Wilson R.J."/>
            <person name="Serrano M.G."/>
            <person name="Buck G."/>
            <person name="Lee V."/>
            <person name="Wang Y."/>
            <person name="Carvalho R."/>
            <person name="Voegtly L."/>
            <person name="Shi R."/>
            <person name="Duckworth R."/>
            <person name="Johnson A."/>
            <person name="Loviza R."/>
            <person name="Walstead R."/>
            <person name="Shah Z."/>
            <person name="Kiflezghi M."/>
            <person name="Wade K."/>
            <person name="Ball S.L."/>
            <person name="Bradley K.W."/>
            <person name="Asai D.J."/>
            <person name="Bowman C.A."/>
            <person name="Russell D.A."/>
            <person name="Pope W.H."/>
            <person name="Jacobs-Sera D."/>
            <person name="Hendrix R.W."/>
            <person name="Hatfull G.F."/>
        </authorList>
    </citation>
    <scope>NUCLEOTIDE SEQUENCE</scope>
</reference>
<protein>
    <recommendedName>
        <fullName evidence="6">Piwi domain-containing protein</fullName>
    </recommendedName>
</protein>
<feature type="compositionally biased region" description="Polar residues" evidence="2">
    <location>
        <begin position="141"/>
        <end position="150"/>
    </location>
</feature>
<gene>
    <name evidence="5" type="ORF">g.72187</name>
</gene>
<sequence length="1205" mass="126691">LEVRASLLAPPKRGDATGGTEELEMSEADGLPYVGSVMSLVSSGDVRYQGVLNHVDMANSRITLVNVRCYGSEGRRDPGPQVEGTDEVYAYVVFNGSEIKELTVVQPPPPEPAPTPPMDRAILTSSSVAPGPPAPSVPSAWGTSTASSYSVPEAPASASAFGSSPWGQSTAQSGPAAAAAAAPAPAPAPARPQVLSAGRLAPAAAPVIEIVPSAGPAQATRGDADQRPISYANAAAGGRGPGGRGPPRGRGAPTRGSNVGRGGRGPPGGPHQQRGGGRGGGFGGGGFDRPANPTTPVPDGGALIRLHELPPPTPAEELARLTYQPAHALRPGLGQAGRPVTVVANWFRVQSTLEEAYQYDVDVRSVPREPEPGAPPRPARPPRGSAGEDGKPLPANVCRAAMGAVAAARAWPAGSWAFDGRKVMYAPVTSLVPAEGLRLEVEAAPAGEDKPRRLAVVIRRAAIVSVAALHRFISGQRDEEEYAYHALQCLDIVLKHRMAMADRSLPVARGVFFRGPGTRSLGGGAEVWLGYQQSLRPCQTGLALNVDMAATAVLEEKPLLELVADKVGHVAGPLPDAARRRLNRDLRGVKVVTSHTGMTKAIRHLSRGSPFQETFEREGRQVSVADYLEAQYGVRLTNRDMPCVAVGNGTVLLPMELCRVAPRQRLMRLDEAQTSEIIKIAAQRPGDRLAAIDHAVNRQAAFPDDPTARAFGLSISSRTVEVGARVLPNPMLAYGSPGRYDPKGGGSWNLRDVRFLNGSSLPSWAVVCFANQRFAAEDLEAARGQHGPTFMAEFVDMLNKCGVTTPREFPPVVYPDRNATVYSAVTEAKARAQAAFGAPAALVLVVLPDTGAALYREVKQASDSMLGLPTQCIVSRKAGIGCPARGRPQYCANVAMKVNAKLGGCNTRLGDVERLPVLGARRPFMILGADVTHPRPGEGGPSIAAVVGSMDATATRYAARVTMQRGGQEIVAELKAMVKSLLLEFYGATRGMRPESLLFYRDGVSESQFQEVYYKEYSALLEACAEMGDAGAEYRPPITFVIVQKRHHTRFFPKSTDQSNRDRSGNVLPGARWWTTTSPTPTTSPSTSTPTLASRGPPSQLTTRCWWTRTSLARTACSCSPTTSATSSAAAPAPSVSARLRSMRTWPPSGAGSCCAGRAAPTPPAPPRAGAAAPSSSCPSTPASRRPCSMSDAQGCPGLEGQKAG</sequence>
<feature type="compositionally biased region" description="Pro residues" evidence="2">
    <location>
        <begin position="372"/>
        <end position="381"/>
    </location>
</feature>
<feature type="compositionally biased region" description="Low complexity" evidence="2">
    <location>
        <begin position="1168"/>
        <end position="1189"/>
    </location>
</feature>
<feature type="region of interest" description="Disordered" evidence="2">
    <location>
        <begin position="232"/>
        <end position="309"/>
    </location>
</feature>
<dbReference type="InterPro" id="IPR025609">
    <property type="entry name" value="Lsm14-like_N"/>
</dbReference>
<feature type="domain" description="PAZ" evidence="3">
    <location>
        <begin position="558"/>
        <end position="662"/>
    </location>
</feature>
<dbReference type="InterPro" id="IPR014811">
    <property type="entry name" value="ArgoL1"/>
</dbReference>
<dbReference type="InterPro" id="IPR012337">
    <property type="entry name" value="RNaseH-like_sf"/>
</dbReference>
<dbReference type="InterPro" id="IPR032472">
    <property type="entry name" value="ArgoL2"/>
</dbReference>
<dbReference type="PROSITE" id="PS50822">
    <property type="entry name" value="PIWI"/>
    <property type="match status" value="1"/>
</dbReference>
<proteinExistence type="inferred from homology"/>
<dbReference type="SMART" id="SM01271">
    <property type="entry name" value="LSM14"/>
    <property type="match status" value="1"/>
</dbReference>
<feature type="region of interest" description="Disordered" evidence="2">
    <location>
        <begin position="1052"/>
        <end position="1100"/>
    </location>
</feature>
<dbReference type="InterPro" id="IPR003165">
    <property type="entry name" value="Piwi"/>
</dbReference>
<dbReference type="InterPro" id="IPR036085">
    <property type="entry name" value="PAZ_dom_sf"/>
</dbReference>
<dbReference type="InterPro" id="IPR003100">
    <property type="entry name" value="PAZ_dom"/>
</dbReference>
<dbReference type="PROSITE" id="PS50821">
    <property type="entry name" value="PAZ"/>
    <property type="match status" value="1"/>
</dbReference>
<feature type="region of interest" description="Disordered" evidence="2">
    <location>
        <begin position="363"/>
        <end position="393"/>
    </location>
</feature>
<evidence type="ECO:0000259" key="3">
    <source>
        <dbReference type="PROSITE" id="PS50821"/>
    </source>
</evidence>
<dbReference type="InterPro" id="IPR032474">
    <property type="entry name" value="Argonaute_N"/>
</dbReference>
<name>A0A1D2A7U7_AUXPR</name>
<feature type="non-terminal residue" evidence="5">
    <location>
        <position position="1"/>
    </location>
</feature>
<organism evidence="5">
    <name type="scientific">Auxenochlorella protothecoides</name>
    <name type="common">Green microalga</name>
    <name type="synonym">Chlorella protothecoides</name>
    <dbReference type="NCBI Taxonomy" id="3075"/>
    <lineage>
        <taxon>Eukaryota</taxon>
        <taxon>Viridiplantae</taxon>
        <taxon>Chlorophyta</taxon>
        <taxon>core chlorophytes</taxon>
        <taxon>Trebouxiophyceae</taxon>
        <taxon>Chlorellales</taxon>
        <taxon>Chlorellaceae</taxon>
        <taxon>Auxenochlorella</taxon>
    </lineage>
</organism>
<evidence type="ECO:0000256" key="2">
    <source>
        <dbReference type="SAM" id="MobiDB-lite"/>
    </source>
</evidence>
<dbReference type="Pfam" id="PF16486">
    <property type="entry name" value="ArgoN"/>
    <property type="match status" value="1"/>
</dbReference>
<comment type="similarity">
    <text evidence="1">Belongs to the argonaute family. Ago subfamily.</text>
</comment>
<dbReference type="SMART" id="SM01163">
    <property type="entry name" value="DUF1785"/>
    <property type="match status" value="1"/>
</dbReference>
<dbReference type="Pfam" id="PF12701">
    <property type="entry name" value="LSM14"/>
    <property type="match status" value="1"/>
</dbReference>
<dbReference type="CDD" id="cd02846">
    <property type="entry name" value="PAZ_argonaute_like"/>
    <property type="match status" value="1"/>
</dbReference>
<dbReference type="Gene3D" id="3.40.50.2300">
    <property type="match status" value="1"/>
</dbReference>
<feature type="domain" description="Piwi" evidence="4">
    <location>
        <begin position="842"/>
        <end position="1069"/>
    </location>
</feature>
<dbReference type="EMBL" id="GDKF01003481">
    <property type="protein sequence ID" value="JAT75141.1"/>
    <property type="molecule type" value="Transcribed_RNA"/>
</dbReference>
<dbReference type="SUPFAM" id="SSF53098">
    <property type="entry name" value="Ribonuclease H-like"/>
    <property type="match status" value="1"/>
</dbReference>
<evidence type="ECO:0008006" key="6">
    <source>
        <dbReference type="Google" id="ProtNLM"/>
    </source>
</evidence>
<dbReference type="CDD" id="cd01736">
    <property type="entry name" value="LSm14_N"/>
    <property type="match status" value="1"/>
</dbReference>
<dbReference type="Gene3D" id="3.30.420.10">
    <property type="entry name" value="Ribonuclease H-like superfamily/Ribonuclease H"/>
    <property type="match status" value="1"/>
</dbReference>
<dbReference type="SMART" id="SM00949">
    <property type="entry name" value="PAZ"/>
    <property type="match status" value="1"/>
</dbReference>
<dbReference type="Pfam" id="PF16488">
    <property type="entry name" value="ArgoL2"/>
    <property type="match status" value="1"/>
</dbReference>
<feature type="region of interest" description="Disordered" evidence="2">
    <location>
        <begin position="1150"/>
        <end position="1205"/>
    </location>
</feature>
<dbReference type="SUPFAM" id="SSF101690">
    <property type="entry name" value="PAZ domain"/>
    <property type="match status" value="1"/>
</dbReference>
<evidence type="ECO:0000313" key="5">
    <source>
        <dbReference type="EMBL" id="JAT75141.1"/>
    </source>
</evidence>
<feature type="compositionally biased region" description="Gly residues" evidence="2">
    <location>
        <begin position="274"/>
        <end position="287"/>
    </location>
</feature>
<feature type="compositionally biased region" description="Low complexity" evidence="2">
    <location>
        <begin position="1150"/>
        <end position="1160"/>
    </location>
</feature>
<dbReference type="SMART" id="SM00950">
    <property type="entry name" value="Piwi"/>
    <property type="match status" value="1"/>
</dbReference>
<dbReference type="Pfam" id="PF02170">
    <property type="entry name" value="PAZ"/>
    <property type="match status" value="1"/>
</dbReference>
<feature type="compositionally biased region" description="Gly residues" evidence="2">
    <location>
        <begin position="237"/>
        <end position="248"/>
    </location>
</feature>